<keyword evidence="2" id="KW-1185">Reference proteome</keyword>
<sequence length="154" mass="17793">MIQREIIKIPIANSAYAYGVNLDNTLFTVIDIYSSFKGIPVPEILKNKILLTNAVHMDIGKKDYSWISLGKYDVPTDLLKLPTFYMQDTITKTNFHLVKPPLYDQMLKAAKNECIGLERMVVMSPDHLVDRLNNHFFGKKMKWPESLPFWVDSK</sequence>
<reference evidence="1 2" key="1">
    <citation type="submission" date="2020-01" db="EMBL/GenBank/DDBJ databases">
        <title>Spongiivirga citrea KCTC 32990T.</title>
        <authorList>
            <person name="Wang G."/>
        </authorList>
    </citation>
    <scope>NUCLEOTIDE SEQUENCE [LARGE SCALE GENOMIC DNA]</scope>
    <source>
        <strain evidence="1 2">KCTC 32990</strain>
    </source>
</reference>
<proteinExistence type="predicted"/>
<dbReference type="Proteomes" id="UP000474296">
    <property type="component" value="Unassembled WGS sequence"/>
</dbReference>
<name>A0A6M0CYC8_9FLAO</name>
<organism evidence="1 2">
    <name type="scientific">Spongiivirga citrea</name>
    <dbReference type="NCBI Taxonomy" id="1481457"/>
    <lineage>
        <taxon>Bacteria</taxon>
        <taxon>Pseudomonadati</taxon>
        <taxon>Bacteroidota</taxon>
        <taxon>Flavobacteriia</taxon>
        <taxon>Flavobacteriales</taxon>
        <taxon>Flavobacteriaceae</taxon>
        <taxon>Spongiivirga</taxon>
    </lineage>
</organism>
<protein>
    <submittedName>
        <fullName evidence="1">Uncharacterized protein</fullName>
    </submittedName>
</protein>
<dbReference type="EMBL" id="JAABOQ010000007">
    <property type="protein sequence ID" value="NER18710.1"/>
    <property type="molecule type" value="Genomic_DNA"/>
</dbReference>
<gene>
    <name evidence="1" type="ORF">GWK10_15940</name>
</gene>
<evidence type="ECO:0000313" key="1">
    <source>
        <dbReference type="EMBL" id="NER18710.1"/>
    </source>
</evidence>
<evidence type="ECO:0000313" key="2">
    <source>
        <dbReference type="Proteomes" id="UP000474296"/>
    </source>
</evidence>
<dbReference type="AlphaFoldDB" id="A0A6M0CYC8"/>
<accession>A0A6M0CYC8</accession>
<comment type="caution">
    <text evidence="1">The sequence shown here is derived from an EMBL/GenBank/DDBJ whole genome shotgun (WGS) entry which is preliminary data.</text>
</comment>
<dbReference type="RefSeq" id="WP_164033398.1">
    <property type="nucleotide sequence ID" value="NZ_JAABOQ010000007.1"/>
</dbReference>